<keyword evidence="5" id="KW-0472">Membrane</keyword>
<name>A0ABR4F604_9PEZI</name>
<evidence type="ECO:0000259" key="6">
    <source>
        <dbReference type="PROSITE" id="PS51292"/>
    </source>
</evidence>
<feature type="domain" description="RING-CH-type" evidence="6">
    <location>
        <begin position="61"/>
        <end position="152"/>
    </location>
</feature>
<evidence type="ECO:0000256" key="4">
    <source>
        <dbReference type="SAM" id="MobiDB-lite"/>
    </source>
</evidence>
<feature type="region of interest" description="Disordered" evidence="4">
    <location>
        <begin position="1"/>
        <end position="66"/>
    </location>
</feature>
<evidence type="ECO:0000256" key="1">
    <source>
        <dbReference type="ARBA" id="ARBA00022723"/>
    </source>
</evidence>
<feature type="region of interest" description="Disordered" evidence="4">
    <location>
        <begin position="310"/>
        <end position="333"/>
    </location>
</feature>
<feature type="transmembrane region" description="Helical" evidence="5">
    <location>
        <begin position="275"/>
        <end position="293"/>
    </location>
</feature>
<keyword evidence="1" id="KW-0479">Metal-binding</keyword>
<keyword evidence="3" id="KW-0862">Zinc</keyword>
<dbReference type="EMBL" id="JBAWTH010000010">
    <property type="protein sequence ID" value="KAL2290136.1"/>
    <property type="molecule type" value="Genomic_DNA"/>
</dbReference>
<feature type="compositionally biased region" description="Polar residues" evidence="4">
    <location>
        <begin position="15"/>
        <end position="29"/>
    </location>
</feature>
<dbReference type="PROSITE" id="PS51292">
    <property type="entry name" value="ZF_RING_CH"/>
    <property type="match status" value="1"/>
</dbReference>
<dbReference type="Pfam" id="PF12906">
    <property type="entry name" value="RINGv"/>
    <property type="match status" value="1"/>
</dbReference>
<dbReference type="Gene3D" id="3.30.40.10">
    <property type="entry name" value="Zinc/RING finger domain, C3HC4 (zinc finger)"/>
    <property type="match status" value="1"/>
</dbReference>
<dbReference type="SMART" id="SM00744">
    <property type="entry name" value="RINGv"/>
    <property type="match status" value="1"/>
</dbReference>
<dbReference type="PANTHER" id="PTHR46347">
    <property type="entry name" value="RING/FYVE/PHD ZINC FINGER SUPERFAMILY PROTEIN"/>
    <property type="match status" value="1"/>
</dbReference>
<dbReference type="SUPFAM" id="SSF57850">
    <property type="entry name" value="RING/U-box"/>
    <property type="match status" value="1"/>
</dbReference>
<proteinExistence type="predicted"/>
<sequence length="333" mass="36951">MSEPSNPTAPVPTWSFDNATTSSSGETTPQPTPSDPASSFVDEPAHGDSAQPAQEQSSQNGRRYPPRTCRICLDEVEPTFEEPNLSTQYLGGKPRVRYVSDDPELGRLMRPCKCKGSQQYVHEGCLRAWRGASPSDRNLWQCPTCKYEYRLSSLKWSRWLNSGTLRMFLTATIMVFALFILGFVADPIINIWIDPAGAVVDVMKGGLDGFEEILEYIPDDEPNTWFVHFSKGLLSLGLVGLVKVFLGLGPLHWWNFRIGGGRRGRGRDRLENVSWILVAVGVATFIGAVWKGVSAACARYLSQVSDDIIDVPGDDSEDEDEGQEQQTESKKDQ</sequence>
<comment type="caution">
    <text evidence="7">The sequence shown here is derived from an EMBL/GenBank/DDBJ whole genome shotgun (WGS) entry which is preliminary data.</text>
</comment>
<dbReference type="PANTHER" id="PTHR46347:SF1">
    <property type="entry name" value="RING_FYVE_PHD ZINC FINGER SUPERFAMILY PROTEIN"/>
    <property type="match status" value="1"/>
</dbReference>
<keyword evidence="2" id="KW-0863">Zinc-finger</keyword>
<protein>
    <recommendedName>
        <fullName evidence="6">RING-CH-type domain-containing protein</fullName>
    </recommendedName>
</protein>
<reference evidence="7 8" key="1">
    <citation type="submission" date="2024-03" db="EMBL/GenBank/DDBJ databases">
        <title>A high-quality draft genome sequence of Diaporthe vaccinii, a causative agent of upright dieback and viscid rot disease in cranberry plants.</title>
        <authorList>
            <person name="Sarrasin M."/>
            <person name="Lang B.F."/>
            <person name="Burger G."/>
        </authorList>
    </citation>
    <scope>NUCLEOTIDE SEQUENCE [LARGE SCALE GENOMIC DNA]</scope>
    <source>
        <strain evidence="7 8">IS7</strain>
    </source>
</reference>
<evidence type="ECO:0000313" key="7">
    <source>
        <dbReference type="EMBL" id="KAL2290136.1"/>
    </source>
</evidence>
<evidence type="ECO:0000256" key="3">
    <source>
        <dbReference type="ARBA" id="ARBA00022833"/>
    </source>
</evidence>
<dbReference type="CDD" id="cd16495">
    <property type="entry name" value="RING_CH-C4HC3_MARCH"/>
    <property type="match status" value="1"/>
</dbReference>
<dbReference type="InterPro" id="IPR011016">
    <property type="entry name" value="Znf_RING-CH"/>
</dbReference>
<evidence type="ECO:0000313" key="8">
    <source>
        <dbReference type="Proteomes" id="UP001600888"/>
    </source>
</evidence>
<feature type="compositionally biased region" description="Polar residues" evidence="4">
    <location>
        <begin position="51"/>
        <end position="61"/>
    </location>
</feature>
<accession>A0ABR4F604</accession>
<keyword evidence="5" id="KW-1133">Transmembrane helix</keyword>
<feature type="compositionally biased region" description="Acidic residues" evidence="4">
    <location>
        <begin position="310"/>
        <end position="323"/>
    </location>
</feature>
<keyword evidence="8" id="KW-1185">Reference proteome</keyword>
<evidence type="ECO:0000256" key="2">
    <source>
        <dbReference type="ARBA" id="ARBA00022771"/>
    </source>
</evidence>
<organism evidence="7 8">
    <name type="scientific">Diaporthe vaccinii</name>
    <dbReference type="NCBI Taxonomy" id="105482"/>
    <lineage>
        <taxon>Eukaryota</taxon>
        <taxon>Fungi</taxon>
        <taxon>Dikarya</taxon>
        <taxon>Ascomycota</taxon>
        <taxon>Pezizomycotina</taxon>
        <taxon>Sordariomycetes</taxon>
        <taxon>Sordariomycetidae</taxon>
        <taxon>Diaporthales</taxon>
        <taxon>Diaporthaceae</taxon>
        <taxon>Diaporthe</taxon>
        <taxon>Diaporthe eres species complex</taxon>
    </lineage>
</organism>
<feature type="transmembrane region" description="Helical" evidence="5">
    <location>
        <begin position="165"/>
        <end position="185"/>
    </location>
</feature>
<dbReference type="Proteomes" id="UP001600888">
    <property type="component" value="Unassembled WGS sequence"/>
</dbReference>
<feature type="transmembrane region" description="Helical" evidence="5">
    <location>
        <begin position="233"/>
        <end position="254"/>
    </location>
</feature>
<dbReference type="InterPro" id="IPR013083">
    <property type="entry name" value="Znf_RING/FYVE/PHD"/>
</dbReference>
<gene>
    <name evidence="7" type="ORF">FJTKL_00626</name>
</gene>
<evidence type="ECO:0000256" key="5">
    <source>
        <dbReference type="SAM" id="Phobius"/>
    </source>
</evidence>
<keyword evidence="5" id="KW-0812">Transmembrane</keyword>